<proteinExistence type="predicted"/>
<organism evidence="2 3">
    <name type="scientific">Paramecium bursaria Chlorella virus MT325</name>
    <name type="common">PBCV-MT325</name>
    <dbReference type="NCBI Taxonomy" id="346932"/>
    <lineage>
        <taxon>Viruses</taxon>
        <taxon>Varidnaviria</taxon>
        <taxon>Bamfordvirae</taxon>
        <taxon>Nucleocytoviricota</taxon>
        <taxon>Megaviricetes</taxon>
        <taxon>Algavirales</taxon>
        <taxon>Phycodnaviridae</taxon>
        <taxon>Chlorovirus</taxon>
        <taxon>Chlorovirus conductrix</taxon>
        <taxon>Paramecium bursaria Chlorella virus A1</taxon>
    </lineage>
</organism>
<gene>
    <name evidence="2" type="primary">M160R</name>
    <name evidence="2" type="ORF">MT325_M160R</name>
</gene>
<evidence type="ECO:0000259" key="1">
    <source>
        <dbReference type="Pfam" id="PF08789"/>
    </source>
</evidence>
<accession>A7ITP0</accession>
<evidence type="ECO:0000313" key="3">
    <source>
        <dbReference type="Proteomes" id="UP000246715"/>
    </source>
</evidence>
<dbReference type="Proteomes" id="UP000246715">
    <property type="component" value="Segment"/>
</dbReference>
<name>A7ITP0_PBCVM</name>
<feature type="domain" description="PBCV-specific basic adaptor" evidence="1">
    <location>
        <begin position="106"/>
        <end position="141"/>
    </location>
</feature>
<dbReference type="InterPro" id="IPR014897">
    <property type="entry name" value="PBCV_basic_adap"/>
</dbReference>
<dbReference type="Pfam" id="PF08789">
    <property type="entry name" value="PBCV_basic_adap"/>
    <property type="match status" value="3"/>
</dbReference>
<feature type="domain" description="PBCV-specific basic adaptor" evidence="1">
    <location>
        <begin position="8"/>
        <end position="42"/>
    </location>
</feature>
<reference evidence="2 3" key="1">
    <citation type="journal article" date="2007" name="Virology">
        <title>Sequence and annotation of the 314-kb MT325 and the 321-kb FR483 viruses that infect Chlorella Pbi.</title>
        <authorList>
            <person name="Fitzgerald L.A."/>
            <person name="Graves M.V."/>
            <person name="Li X."/>
            <person name="Feldblyum T."/>
            <person name="Hartigan J."/>
            <person name="Van Etten J.L."/>
        </authorList>
    </citation>
    <scope>NUCLEOTIDE SEQUENCE [LARGE SCALE GENOMIC DNA]</scope>
    <source>
        <strain evidence="2 3">MT325</strain>
    </source>
</reference>
<dbReference type="EMBL" id="DQ491001">
    <property type="protein sequence ID" value="ABT13714.1"/>
    <property type="molecule type" value="Genomic_DNA"/>
</dbReference>
<feature type="domain" description="PBCV-specific basic adaptor" evidence="1">
    <location>
        <begin position="55"/>
        <end position="89"/>
    </location>
</feature>
<sequence>MNNSIPTGTVNAKKRPVFKDSKGRTFVKEGSKKVYVKKLFMPTTNIAKSPMIETGKIDAKKRKVFKDSKGRTYVKEGSKKVYVKKLFTPERPVTPVILKSPVADTGKINSKERRVLKDTKGRTYVKEGDKKVYVRKLFTPKVNRIAPVVRDESRSRKTKEPRKLLVFTKKVATIPAVDWRSTLPEKFLCASRGLRQKTSTCWFNSALNGLVLSSASSKLLLEDMRKNLSKEEIRELSDMKVSDVCPKELSKKFVYAYALKIHDEFLQNKNKNESKNLVDKMFTPKALPTPVAQGEKGYYAIDAIHQLLRRVFPNKGRATIGMLEEAKRISNDTEFLVYDTVITKLHDIPPTIAGKFRLSHISYIVNLERTGEFHAVTAYICGRQKSIYDSNRMGRLDINWEVARNRKSILVYSGASKLHSIAYALYIKE</sequence>
<protein>
    <submittedName>
        <fullName evidence="2">Uncharacterized protein M160R</fullName>
    </submittedName>
</protein>
<organismHost>
    <name type="scientific">Paramecium bursaria</name>
    <dbReference type="NCBI Taxonomy" id="74790"/>
</organismHost>
<evidence type="ECO:0000313" key="2">
    <source>
        <dbReference type="EMBL" id="ABT13714.1"/>
    </source>
</evidence>